<dbReference type="PROSITE" id="PS50994">
    <property type="entry name" value="INTEGRASE"/>
    <property type="match status" value="1"/>
</dbReference>
<proteinExistence type="predicted"/>
<organism evidence="3 4">
    <name type="scientific">Phytophthora cactorum</name>
    <dbReference type="NCBI Taxonomy" id="29920"/>
    <lineage>
        <taxon>Eukaryota</taxon>
        <taxon>Sar</taxon>
        <taxon>Stramenopiles</taxon>
        <taxon>Oomycota</taxon>
        <taxon>Peronosporomycetes</taxon>
        <taxon>Peronosporales</taxon>
        <taxon>Peronosporaceae</taxon>
        <taxon>Phytophthora</taxon>
    </lineage>
</organism>
<dbReference type="OrthoDB" id="111524at2759"/>
<evidence type="ECO:0000313" key="4">
    <source>
        <dbReference type="Proteomes" id="UP000251314"/>
    </source>
</evidence>
<dbReference type="EMBL" id="MJFZ01000069">
    <property type="protein sequence ID" value="RAW39324.1"/>
    <property type="molecule type" value="Genomic_DNA"/>
</dbReference>
<dbReference type="EMBL" id="RCMK01000156">
    <property type="protein sequence ID" value="KAG2946494.1"/>
    <property type="molecule type" value="Genomic_DNA"/>
</dbReference>
<dbReference type="InterPro" id="IPR039537">
    <property type="entry name" value="Retrotran_Ty1/copia-like"/>
</dbReference>
<dbReference type="InterPro" id="IPR001584">
    <property type="entry name" value="Integrase_cat-core"/>
</dbReference>
<sequence length="127" mass="14371">MLLCSIKVLCTDGGIEFLNKDIRKVVRRTGIVHEHMTRYSSFQNGAAERTVRTFAEMASAMLAGLCIASLALEDALKHTAFIRNRSPRENADVTLHERIFWLKPDVSVVKCLMIISASTHQRPIWML</sequence>
<reference evidence="3 4" key="1">
    <citation type="submission" date="2018-01" db="EMBL/GenBank/DDBJ databases">
        <title>Draft genome of the strawberry crown rot pathogen Phytophthora cactorum.</title>
        <authorList>
            <person name="Armitage A.D."/>
            <person name="Lysoe E."/>
            <person name="Nellist C.F."/>
            <person name="Harrison R.J."/>
            <person name="Brurberg M.B."/>
        </authorList>
    </citation>
    <scope>NUCLEOTIDE SEQUENCE [LARGE SCALE GENOMIC DNA]</scope>
    <source>
        <strain evidence="3 4">10300</strain>
    </source>
</reference>
<gene>
    <name evidence="3" type="ORF">PC110_g4455</name>
    <name evidence="2" type="ORF">PC117_g7569</name>
</gene>
<evidence type="ECO:0000259" key="1">
    <source>
        <dbReference type="PROSITE" id="PS50994"/>
    </source>
</evidence>
<accession>A0A329SQZ1</accession>
<dbReference type="STRING" id="29920.A0A329SQZ1"/>
<dbReference type="Gene3D" id="3.30.420.10">
    <property type="entry name" value="Ribonuclease H-like superfamily/Ribonuclease H"/>
    <property type="match status" value="1"/>
</dbReference>
<dbReference type="InterPro" id="IPR036397">
    <property type="entry name" value="RNaseH_sf"/>
</dbReference>
<evidence type="ECO:0000313" key="2">
    <source>
        <dbReference type="EMBL" id="KAG2946494.1"/>
    </source>
</evidence>
<name>A0A329SQZ1_9STRA</name>
<dbReference type="Proteomes" id="UP000736787">
    <property type="component" value="Unassembled WGS sequence"/>
</dbReference>
<dbReference type="SUPFAM" id="SSF53098">
    <property type="entry name" value="Ribonuclease H-like"/>
    <property type="match status" value="1"/>
</dbReference>
<reference evidence="2" key="2">
    <citation type="submission" date="2018-10" db="EMBL/GenBank/DDBJ databases">
        <title>Effector identification in a new, highly contiguous assembly of the strawberry crown rot pathogen Phytophthora cactorum.</title>
        <authorList>
            <person name="Armitage A.D."/>
            <person name="Nellist C.F."/>
            <person name="Bates H."/>
            <person name="Vickerstaff R.J."/>
            <person name="Harrison R.J."/>
        </authorList>
    </citation>
    <scope>NUCLEOTIDE SEQUENCE</scope>
    <source>
        <strain evidence="2">4040</strain>
    </source>
</reference>
<keyword evidence="4" id="KW-1185">Reference proteome</keyword>
<feature type="domain" description="Integrase catalytic" evidence="1">
    <location>
        <begin position="1"/>
        <end position="112"/>
    </location>
</feature>
<dbReference type="PANTHER" id="PTHR42648:SF28">
    <property type="entry name" value="TRANSPOSON-ENCODED PROTEIN WITH RIBONUCLEASE H-LIKE AND RETROVIRUS ZINC FINGER-LIKE DOMAINS"/>
    <property type="match status" value="1"/>
</dbReference>
<protein>
    <recommendedName>
        <fullName evidence="1">Integrase catalytic domain-containing protein</fullName>
    </recommendedName>
</protein>
<comment type="caution">
    <text evidence="3">The sequence shown here is derived from an EMBL/GenBank/DDBJ whole genome shotgun (WGS) entry which is preliminary data.</text>
</comment>
<dbReference type="AlphaFoldDB" id="A0A329SQZ1"/>
<dbReference type="Proteomes" id="UP000251314">
    <property type="component" value="Unassembled WGS sequence"/>
</dbReference>
<dbReference type="VEuPathDB" id="FungiDB:PC110_g4455"/>
<dbReference type="InterPro" id="IPR012337">
    <property type="entry name" value="RNaseH-like_sf"/>
</dbReference>
<dbReference type="GO" id="GO:0015074">
    <property type="term" value="P:DNA integration"/>
    <property type="evidence" value="ECO:0007669"/>
    <property type="project" value="InterPro"/>
</dbReference>
<evidence type="ECO:0000313" key="3">
    <source>
        <dbReference type="EMBL" id="RAW39324.1"/>
    </source>
</evidence>
<dbReference type="PANTHER" id="PTHR42648">
    <property type="entry name" value="TRANSPOSASE, PUTATIVE-RELATED"/>
    <property type="match status" value="1"/>
</dbReference>
<dbReference type="GO" id="GO:0003676">
    <property type="term" value="F:nucleic acid binding"/>
    <property type="evidence" value="ECO:0007669"/>
    <property type="project" value="InterPro"/>
</dbReference>